<name>A0ABM5NFK8_LIBAS</name>
<accession>A0ABM5NFK8</accession>
<keyword evidence="5" id="KW-0969">Cilium</keyword>
<evidence type="ECO:0000313" key="6">
    <source>
        <dbReference type="Proteomes" id="UP000011820"/>
    </source>
</evidence>
<keyword evidence="6" id="KW-1185">Reference proteome</keyword>
<keyword evidence="5" id="KW-0966">Cell projection</keyword>
<evidence type="ECO:0000256" key="3">
    <source>
        <dbReference type="ARBA" id="ARBA00022795"/>
    </source>
</evidence>
<keyword evidence="5" id="KW-0282">Flagellum</keyword>
<gene>
    <name evidence="5" type="ORF">WSI_03355</name>
</gene>
<keyword evidence="3" id="KW-1005">Bacterial flagellum biogenesis</keyword>
<dbReference type="Proteomes" id="UP000011820">
    <property type="component" value="Chromosome"/>
</dbReference>
<dbReference type="InterPro" id="IPR005648">
    <property type="entry name" value="FlgD"/>
</dbReference>
<evidence type="ECO:0000256" key="1">
    <source>
        <dbReference type="ARBA" id="ARBA00010577"/>
    </source>
</evidence>
<evidence type="ECO:0000256" key="4">
    <source>
        <dbReference type="ARBA" id="ARBA00024746"/>
    </source>
</evidence>
<sequence>MEINTEVNPTQQEFSKSKSKKTLGQDAFLKLLITQIKHQDPTEPMKASEQVAQLAVFSQMEQSVQMNSTLQELLKSNNLAQASSYIGKNITNADGSISGVVNAIQVSSTGLTAITVDNTEIPITTGIQISN</sequence>
<dbReference type="NCBIfam" id="NF004670">
    <property type="entry name" value="PRK06009.1"/>
    <property type="match status" value="1"/>
</dbReference>
<proteinExistence type="inferred from homology"/>
<comment type="function">
    <text evidence="4">Required for flagellar hook formation. May act as a scaffolding protein.</text>
</comment>
<evidence type="ECO:0000313" key="5">
    <source>
        <dbReference type="EMBL" id="AGH17041.1"/>
    </source>
</evidence>
<evidence type="ECO:0000256" key="2">
    <source>
        <dbReference type="ARBA" id="ARBA00016013"/>
    </source>
</evidence>
<reference evidence="5 6" key="1">
    <citation type="journal article" date="2013" name="Genome Announc.">
        <title>Complete Genome Sequence of a Chinese Strain of 'Candidatus Liberibacter asiaticus'.</title>
        <authorList>
            <person name="Lin H."/>
            <person name="Han C.S."/>
            <person name="Liu B."/>
            <person name="Lou B."/>
            <person name="Bai X."/>
            <person name="Deng C."/>
            <person name="Civerolo E.L."/>
            <person name="Gupta G."/>
        </authorList>
    </citation>
    <scope>NUCLEOTIDE SEQUENCE [LARGE SCALE GENOMIC DNA]</scope>
    <source>
        <strain evidence="6">gxpsy</strain>
    </source>
</reference>
<dbReference type="RefSeq" id="WP_015452638.1">
    <property type="nucleotide sequence ID" value="NC_020549.1"/>
</dbReference>
<protein>
    <recommendedName>
        <fullName evidence="2">Basal-body rod modification protein FlgD</fullName>
    </recommendedName>
</protein>
<dbReference type="Pfam" id="PF03963">
    <property type="entry name" value="FlgD"/>
    <property type="match status" value="1"/>
</dbReference>
<dbReference type="EMBL" id="CP004005">
    <property type="protein sequence ID" value="AGH17041.1"/>
    <property type="molecule type" value="Genomic_DNA"/>
</dbReference>
<organism evidence="5 6">
    <name type="scientific">Candidatus Liberibacter asiaticus str. gxpsy</name>
    <dbReference type="NCBI Taxonomy" id="1174529"/>
    <lineage>
        <taxon>Bacteria</taxon>
        <taxon>Pseudomonadati</taxon>
        <taxon>Pseudomonadota</taxon>
        <taxon>Alphaproteobacteria</taxon>
        <taxon>Hyphomicrobiales</taxon>
        <taxon>Rhizobiaceae</taxon>
        <taxon>Liberibacter</taxon>
    </lineage>
</organism>
<comment type="similarity">
    <text evidence="1">Belongs to the FlgD family.</text>
</comment>